<organism evidence="1 2">
    <name type="scientific">Boeremia exigua</name>
    <dbReference type="NCBI Taxonomy" id="749465"/>
    <lineage>
        <taxon>Eukaryota</taxon>
        <taxon>Fungi</taxon>
        <taxon>Dikarya</taxon>
        <taxon>Ascomycota</taxon>
        <taxon>Pezizomycotina</taxon>
        <taxon>Dothideomycetes</taxon>
        <taxon>Pleosporomycetidae</taxon>
        <taxon>Pleosporales</taxon>
        <taxon>Pleosporineae</taxon>
        <taxon>Didymellaceae</taxon>
        <taxon>Boeremia</taxon>
    </lineage>
</organism>
<name>A0ACC2IC22_9PLEO</name>
<keyword evidence="2" id="KW-1185">Reference proteome</keyword>
<reference evidence="1" key="1">
    <citation type="submission" date="2022-11" db="EMBL/GenBank/DDBJ databases">
        <title>Genome Sequence of Boeremia exigua.</title>
        <authorList>
            <person name="Buettner E."/>
        </authorList>
    </citation>
    <scope>NUCLEOTIDE SEQUENCE</scope>
    <source>
        <strain evidence="1">CU02</strain>
    </source>
</reference>
<evidence type="ECO:0000313" key="1">
    <source>
        <dbReference type="EMBL" id="KAJ8112657.1"/>
    </source>
</evidence>
<evidence type="ECO:0000313" key="2">
    <source>
        <dbReference type="Proteomes" id="UP001153331"/>
    </source>
</evidence>
<comment type="caution">
    <text evidence="1">The sequence shown here is derived from an EMBL/GenBank/DDBJ whole genome shotgun (WGS) entry which is preliminary data.</text>
</comment>
<dbReference type="Proteomes" id="UP001153331">
    <property type="component" value="Unassembled WGS sequence"/>
</dbReference>
<gene>
    <name evidence="1" type="ORF">OPT61_g5028</name>
</gene>
<dbReference type="EMBL" id="JAPHNI010000308">
    <property type="protein sequence ID" value="KAJ8112657.1"/>
    <property type="molecule type" value="Genomic_DNA"/>
</dbReference>
<accession>A0ACC2IC22</accession>
<sequence length="165" mass="18169">MRSIEAQTPGINVNFSTKRPPLRLIIQPVNIRNQILRLMPVLTILPLAPIIHTPNLIVQPDRTAYACANILAMLHTIPQQTHTERTSVLAHAVIQQAEVETVFKRTVLYELPLRDLFVVVDQADDVAEAFGLAVFALDAVVFVGEPDALAENDGAAECEGERTGR</sequence>
<protein>
    <submittedName>
        <fullName evidence="1">Uncharacterized protein</fullName>
    </submittedName>
</protein>
<proteinExistence type="predicted"/>